<keyword evidence="8 11" id="KW-0346">Stress response</keyword>
<feature type="binding site" evidence="11">
    <location>
        <begin position="95"/>
        <end position="102"/>
    </location>
    <ligand>
        <name>ATP</name>
        <dbReference type="ChEBI" id="CHEBI:30616"/>
    </ligand>
</feature>
<dbReference type="PANTHER" id="PTHR32472">
    <property type="entry name" value="DNA REPAIR PROTEIN RADA"/>
    <property type="match status" value="1"/>
</dbReference>
<comment type="caution">
    <text evidence="15">The sequence shown here is derived from an EMBL/GenBank/DDBJ whole genome shotgun (WGS) entry which is preliminary data.</text>
</comment>
<keyword evidence="6 13" id="KW-0862">Zinc</keyword>
<keyword evidence="5 15" id="KW-0378">Hydrolase</keyword>
<evidence type="ECO:0000259" key="14">
    <source>
        <dbReference type="PROSITE" id="PS50162"/>
    </source>
</evidence>
<proteinExistence type="inferred from homology"/>
<dbReference type="Proteomes" id="UP000236173">
    <property type="component" value="Unassembled WGS sequence"/>
</dbReference>
<keyword evidence="7 11" id="KW-0067">ATP-binding</keyword>
<gene>
    <name evidence="11 15" type="primary">radA</name>
    <name evidence="15" type="ORF">HRbin17_00271</name>
</gene>
<evidence type="ECO:0000256" key="8">
    <source>
        <dbReference type="ARBA" id="ARBA00023016"/>
    </source>
</evidence>
<dbReference type="GO" id="GO:0003684">
    <property type="term" value="F:damaged DNA binding"/>
    <property type="evidence" value="ECO:0007669"/>
    <property type="project" value="InterPro"/>
</dbReference>
<evidence type="ECO:0000256" key="9">
    <source>
        <dbReference type="ARBA" id="ARBA00023125"/>
    </source>
</evidence>
<dbReference type="SUPFAM" id="SSF54211">
    <property type="entry name" value="Ribosomal protein S5 domain 2-like"/>
    <property type="match status" value="1"/>
</dbReference>
<dbReference type="InterPro" id="IPR004504">
    <property type="entry name" value="DNA_repair_RadA"/>
</dbReference>
<evidence type="ECO:0000256" key="5">
    <source>
        <dbReference type="ARBA" id="ARBA00022801"/>
    </source>
</evidence>
<comment type="domain">
    <text evidence="11">The middle region has homology to RecA with ATPase motifs including the RadA KNRFG motif, while the C-terminus is homologous to Lon protease.</text>
</comment>
<evidence type="ECO:0000256" key="13">
    <source>
        <dbReference type="RuleBase" id="RU003555"/>
    </source>
</evidence>
<name>A0A2H5X9B2_9BACT</name>
<keyword evidence="1 11" id="KW-0479">Metal-binding</keyword>
<evidence type="ECO:0000256" key="11">
    <source>
        <dbReference type="HAMAP-Rule" id="MF_01498"/>
    </source>
</evidence>
<keyword evidence="9 11" id="KW-0238">DNA-binding</keyword>
<dbReference type="InterPro" id="IPR041166">
    <property type="entry name" value="Rubredoxin_2"/>
</dbReference>
<dbReference type="GO" id="GO:0140664">
    <property type="term" value="F:ATP-dependent DNA damage sensor activity"/>
    <property type="evidence" value="ECO:0007669"/>
    <property type="project" value="InterPro"/>
</dbReference>
<accession>A0A2H5X9B2</accession>
<dbReference type="Gene3D" id="3.30.230.10">
    <property type="match status" value="1"/>
</dbReference>
<dbReference type="Pfam" id="PF13541">
    <property type="entry name" value="ChlI"/>
    <property type="match status" value="1"/>
</dbReference>
<dbReference type="Gene3D" id="3.40.50.300">
    <property type="entry name" value="P-loop containing nucleotide triphosphate hydrolases"/>
    <property type="match status" value="1"/>
</dbReference>
<comment type="function">
    <text evidence="13">DNA-dependent ATPase involved in processing of recombination intermediates, plays a role in repairing DNA breaks. Stimulates the branch migration of RecA-mediated strand transfer reactions, allowing the 3' invading strand to extend heteroduplex DNA faster. Binds ssDNA in the presence of ADP but not other nucleotides, has ATPase activity that is stimulated by ssDNA and various branched DNA structures, but inhibited by SSB. Does not have RecA's homology-searching function.</text>
</comment>
<dbReference type="EMBL" id="BEHT01000002">
    <property type="protein sequence ID" value="GBC97780.1"/>
    <property type="molecule type" value="Genomic_DNA"/>
</dbReference>
<evidence type="ECO:0000256" key="2">
    <source>
        <dbReference type="ARBA" id="ARBA00022741"/>
    </source>
</evidence>
<dbReference type="GO" id="GO:0008270">
    <property type="term" value="F:zinc ion binding"/>
    <property type="evidence" value="ECO:0007669"/>
    <property type="project" value="UniProtKB-KW"/>
</dbReference>
<dbReference type="SUPFAM" id="SSF52540">
    <property type="entry name" value="P-loop containing nucleoside triphosphate hydrolases"/>
    <property type="match status" value="1"/>
</dbReference>
<evidence type="ECO:0000256" key="3">
    <source>
        <dbReference type="ARBA" id="ARBA00022763"/>
    </source>
</evidence>
<evidence type="ECO:0000256" key="12">
    <source>
        <dbReference type="NCBIfam" id="TIGR00416"/>
    </source>
</evidence>
<dbReference type="InterPro" id="IPR027417">
    <property type="entry name" value="P-loop_NTPase"/>
</dbReference>
<evidence type="ECO:0000256" key="10">
    <source>
        <dbReference type="ARBA" id="ARBA00023204"/>
    </source>
</evidence>
<keyword evidence="2 11" id="KW-0547">Nucleotide-binding</keyword>
<comment type="similarity">
    <text evidence="11 13">Belongs to the RecA family. RadA subfamily.</text>
</comment>
<dbReference type="FunFam" id="3.40.50.300:FF:000050">
    <property type="entry name" value="DNA repair protein RadA"/>
    <property type="match status" value="1"/>
</dbReference>
<protein>
    <recommendedName>
        <fullName evidence="11 12">DNA repair protein RadA</fullName>
    </recommendedName>
</protein>
<dbReference type="GO" id="GO:0016787">
    <property type="term" value="F:hydrolase activity"/>
    <property type="evidence" value="ECO:0007669"/>
    <property type="project" value="UniProtKB-KW"/>
</dbReference>
<dbReference type="Pfam" id="PF18073">
    <property type="entry name" value="Zn_ribbon_LapB"/>
    <property type="match status" value="1"/>
</dbReference>
<sequence length="454" mass="48861">MPKRRTKFVCQQCGYESAQWLGRCPNCGAFNTLVEELVEEEGVIAPARHDGSSAIPVPAPQLRRRTVARLPSGFGELDRVLGGGLVPGSVSILSGEPGIGKSTLLLQVAGRMAQQGHKTLYVSGEESLEQIGLRVERLGVEDDRLMVLAETDVTAIAAAMEALHPALTVVDSIQAAYHPALSSSPGSVSQVRESAAHLLRVAKRLSAVLILVGHVTKEGFLAGPKVLEHMVDAVLYLEGEAGYALRLVRATKNRFGPTGEVGVFQLDERGLAEVPNPSEWLLPPRQQPVAGTVVAAVMEGHRPLLVEVQALVTSNPFGMPRRVVTGLDMGRVLMLLAILERHLRCRFSDRDVFINVVGGLRVTEPAADLPVALALLSSRYDVPIAPEVVAFGELGLTGEVRSVPQGEVRVREAKRLGFHRCLGPLPARKSVREWHAVATLPEAVRALGLAPHRE</sequence>
<dbReference type="InterPro" id="IPR003593">
    <property type="entry name" value="AAA+_ATPase"/>
</dbReference>
<dbReference type="GO" id="GO:0005524">
    <property type="term" value="F:ATP binding"/>
    <property type="evidence" value="ECO:0007669"/>
    <property type="project" value="UniProtKB-UniRule"/>
</dbReference>
<dbReference type="InterPro" id="IPR014721">
    <property type="entry name" value="Ribsml_uS5_D2-typ_fold_subgr"/>
</dbReference>
<dbReference type="PRINTS" id="PR01874">
    <property type="entry name" value="DNAREPAIRADA"/>
</dbReference>
<dbReference type="PROSITE" id="PS50162">
    <property type="entry name" value="RECA_2"/>
    <property type="match status" value="1"/>
</dbReference>
<comment type="function">
    <text evidence="11">Plays a role in repairing double-strand DNA breaks, probably involving stabilizing or processing branched DNA or blocked replication forks.</text>
</comment>
<evidence type="ECO:0000313" key="15">
    <source>
        <dbReference type="EMBL" id="GBC97780.1"/>
    </source>
</evidence>
<evidence type="ECO:0000313" key="16">
    <source>
        <dbReference type="Proteomes" id="UP000236173"/>
    </source>
</evidence>
<keyword evidence="4 13" id="KW-0863">Zinc-finger</keyword>
<keyword evidence="10 11" id="KW-0234">DNA repair</keyword>
<dbReference type="GO" id="GO:0000725">
    <property type="term" value="P:recombinational repair"/>
    <property type="evidence" value="ECO:0007669"/>
    <property type="project" value="UniProtKB-UniRule"/>
</dbReference>
<keyword evidence="3 11" id="KW-0227">DNA damage</keyword>
<evidence type="ECO:0000256" key="4">
    <source>
        <dbReference type="ARBA" id="ARBA00022771"/>
    </source>
</evidence>
<dbReference type="NCBIfam" id="TIGR00416">
    <property type="entry name" value="sms"/>
    <property type="match status" value="1"/>
</dbReference>
<dbReference type="CDD" id="cd01121">
    <property type="entry name" value="RadA_SMS_N"/>
    <property type="match status" value="1"/>
</dbReference>
<dbReference type="PANTHER" id="PTHR32472:SF10">
    <property type="entry name" value="DNA REPAIR PROTEIN RADA-LIKE PROTEIN"/>
    <property type="match status" value="1"/>
</dbReference>
<reference evidence="16" key="1">
    <citation type="submission" date="2017-09" db="EMBL/GenBank/DDBJ databases">
        <title>Metaegenomics of thermophilic ammonia-oxidizing enrichment culture.</title>
        <authorList>
            <person name="Kato S."/>
            <person name="Suzuki K."/>
        </authorList>
    </citation>
    <scope>NUCLEOTIDE SEQUENCE [LARGE SCALE GENOMIC DNA]</scope>
</reference>
<dbReference type="Pfam" id="PF13481">
    <property type="entry name" value="AAA_25"/>
    <property type="match status" value="1"/>
</dbReference>
<dbReference type="InterPro" id="IPR020588">
    <property type="entry name" value="RecA_ATP-bd"/>
</dbReference>
<dbReference type="SMART" id="SM00382">
    <property type="entry name" value="AAA"/>
    <property type="match status" value="1"/>
</dbReference>
<dbReference type="HAMAP" id="MF_01498">
    <property type="entry name" value="RadA_bact"/>
    <property type="match status" value="1"/>
</dbReference>
<feature type="region of interest" description="Lon-protease-like" evidence="11">
    <location>
        <begin position="351"/>
        <end position="454"/>
    </location>
</feature>
<feature type="short sequence motif" description="RadA KNRFG motif" evidence="11">
    <location>
        <begin position="252"/>
        <end position="256"/>
    </location>
</feature>
<dbReference type="GO" id="GO:0005829">
    <property type="term" value="C:cytosol"/>
    <property type="evidence" value="ECO:0007669"/>
    <property type="project" value="TreeGrafter"/>
</dbReference>
<feature type="domain" description="RecA family profile 1" evidence="14">
    <location>
        <begin position="66"/>
        <end position="215"/>
    </location>
</feature>
<evidence type="ECO:0000256" key="7">
    <source>
        <dbReference type="ARBA" id="ARBA00022840"/>
    </source>
</evidence>
<organism evidence="15 16">
    <name type="scientific">Candidatus Fervidibacter japonicus</name>
    <dbReference type="NCBI Taxonomy" id="2035412"/>
    <lineage>
        <taxon>Bacteria</taxon>
        <taxon>Candidatus Fervidibacterota</taxon>
        <taxon>Candidatus Fervidibacter</taxon>
    </lineage>
</organism>
<evidence type="ECO:0000256" key="6">
    <source>
        <dbReference type="ARBA" id="ARBA00022833"/>
    </source>
</evidence>
<dbReference type="InterPro" id="IPR020568">
    <property type="entry name" value="Ribosomal_Su5_D2-typ_SF"/>
</dbReference>
<dbReference type="AlphaFoldDB" id="A0A2H5X9B2"/>
<evidence type="ECO:0000256" key="1">
    <source>
        <dbReference type="ARBA" id="ARBA00022723"/>
    </source>
</evidence>